<gene>
    <name evidence="1" type="ORF">OUZ56_009964</name>
    <name evidence="2" type="ORF">OUZ56_024608</name>
</gene>
<accession>A0ABR0AHE0</accession>
<dbReference type="EMBL" id="JAOYFB010000039">
    <property type="protein sequence ID" value="KAK4031082.1"/>
    <property type="molecule type" value="Genomic_DNA"/>
</dbReference>
<evidence type="ECO:0000313" key="3">
    <source>
        <dbReference type="Proteomes" id="UP001234178"/>
    </source>
</evidence>
<organism evidence="1 3">
    <name type="scientific">Daphnia magna</name>
    <dbReference type="NCBI Taxonomy" id="35525"/>
    <lineage>
        <taxon>Eukaryota</taxon>
        <taxon>Metazoa</taxon>
        <taxon>Ecdysozoa</taxon>
        <taxon>Arthropoda</taxon>
        <taxon>Crustacea</taxon>
        <taxon>Branchiopoda</taxon>
        <taxon>Diplostraca</taxon>
        <taxon>Cladocera</taxon>
        <taxon>Anomopoda</taxon>
        <taxon>Daphniidae</taxon>
        <taxon>Daphnia</taxon>
    </lineage>
</organism>
<evidence type="ECO:0000313" key="1">
    <source>
        <dbReference type="EMBL" id="KAK4024542.1"/>
    </source>
</evidence>
<name>A0ABR0AHE0_9CRUS</name>
<evidence type="ECO:0000313" key="2">
    <source>
        <dbReference type="EMBL" id="KAK4031082.1"/>
    </source>
</evidence>
<sequence length="103" mass="11786">MWNSTIANHFGANPEFLELLYILQLLTSIGKASKMAVENSFPPLCPAPKSSKFQTFRPTKRGIGIPLSLNQPGFYDSGKLIATYLVRFRHSDTHPLRYYEKFY</sequence>
<reference evidence="1 3" key="1">
    <citation type="journal article" date="2023" name="Nucleic Acids Res.">
        <title>The hologenome of Daphnia magna reveals possible DNA methylation and microbiome-mediated evolution of the host genome.</title>
        <authorList>
            <person name="Chaturvedi A."/>
            <person name="Li X."/>
            <person name="Dhandapani V."/>
            <person name="Marshall H."/>
            <person name="Kissane S."/>
            <person name="Cuenca-Cambronero M."/>
            <person name="Asole G."/>
            <person name="Calvet F."/>
            <person name="Ruiz-Romero M."/>
            <person name="Marangio P."/>
            <person name="Guigo R."/>
            <person name="Rago D."/>
            <person name="Mirbahai L."/>
            <person name="Eastwood N."/>
            <person name="Colbourne J.K."/>
            <person name="Zhou J."/>
            <person name="Mallon E."/>
            <person name="Orsini L."/>
        </authorList>
    </citation>
    <scope>NUCLEOTIDE SEQUENCE [LARGE SCALE GENOMIC DNA]</scope>
    <source>
        <strain evidence="1">LRV0_1</strain>
    </source>
</reference>
<keyword evidence="3" id="KW-1185">Reference proteome</keyword>
<protein>
    <submittedName>
        <fullName evidence="1">Uncharacterized protein</fullName>
    </submittedName>
</protein>
<comment type="caution">
    <text evidence="1">The sequence shown here is derived from an EMBL/GenBank/DDBJ whole genome shotgun (WGS) entry which is preliminary data.</text>
</comment>
<dbReference type="Proteomes" id="UP001234178">
    <property type="component" value="Unassembled WGS sequence"/>
</dbReference>
<dbReference type="EMBL" id="JAOYFB010000037">
    <property type="protein sequence ID" value="KAK4024542.1"/>
    <property type="molecule type" value="Genomic_DNA"/>
</dbReference>
<proteinExistence type="predicted"/>